<keyword evidence="3 7" id="KW-1133">Transmembrane helix</keyword>
<dbReference type="Pfam" id="PF20684">
    <property type="entry name" value="Fung_rhodopsin"/>
    <property type="match status" value="1"/>
</dbReference>
<name>A0A9P9DT40_9HYPO</name>
<keyword evidence="4 7" id="KW-0472">Membrane</keyword>
<dbReference type="EMBL" id="JAGMUV010000021">
    <property type="protein sequence ID" value="KAH7124791.1"/>
    <property type="molecule type" value="Genomic_DNA"/>
</dbReference>
<keyword evidence="2 7" id="KW-0812">Transmembrane</keyword>
<feature type="region of interest" description="Disordered" evidence="6">
    <location>
        <begin position="332"/>
        <end position="358"/>
    </location>
</feature>
<evidence type="ECO:0000313" key="9">
    <source>
        <dbReference type="EMBL" id="KAH7124791.1"/>
    </source>
</evidence>
<evidence type="ECO:0000259" key="8">
    <source>
        <dbReference type="Pfam" id="PF20684"/>
    </source>
</evidence>
<evidence type="ECO:0000256" key="2">
    <source>
        <dbReference type="ARBA" id="ARBA00022692"/>
    </source>
</evidence>
<dbReference type="Proteomes" id="UP000738349">
    <property type="component" value="Unassembled WGS sequence"/>
</dbReference>
<keyword evidence="10" id="KW-1185">Reference proteome</keyword>
<reference evidence="9" key="1">
    <citation type="journal article" date="2021" name="Nat. Commun.">
        <title>Genetic determinants of endophytism in the Arabidopsis root mycobiome.</title>
        <authorList>
            <person name="Mesny F."/>
            <person name="Miyauchi S."/>
            <person name="Thiergart T."/>
            <person name="Pickel B."/>
            <person name="Atanasova L."/>
            <person name="Karlsson M."/>
            <person name="Huettel B."/>
            <person name="Barry K.W."/>
            <person name="Haridas S."/>
            <person name="Chen C."/>
            <person name="Bauer D."/>
            <person name="Andreopoulos W."/>
            <person name="Pangilinan J."/>
            <person name="LaButti K."/>
            <person name="Riley R."/>
            <person name="Lipzen A."/>
            <person name="Clum A."/>
            <person name="Drula E."/>
            <person name="Henrissat B."/>
            <person name="Kohler A."/>
            <person name="Grigoriev I.V."/>
            <person name="Martin F.M."/>
            <person name="Hacquard S."/>
        </authorList>
    </citation>
    <scope>NUCLEOTIDE SEQUENCE</scope>
    <source>
        <strain evidence="9">MPI-CAGE-AT-0147</strain>
    </source>
</reference>
<dbReference type="PANTHER" id="PTHR33048">
    <property type="entry name" value="PTH11-LIKE INTEGRAL MEMBRANE PROTEIN (AFU_ORTHOLOGUE AFUA_5G11245)"/>
    <property type="match status" value="1"/>
</dbReference>
<feature type="transmembrane region" description="Helical" evidence="7">
    <location>
        <begin position="93"/>
        <end position="112"/>
    </location>
</feature>
<evidence type="ECO:0000256" key="3">
    <source>
        <dbReference type="ARBA" id="ARBA00022989"/>
    </source>
</evidence>
<evidence type="ECO:0000256" key="6">
    <source>
        <dbReference type="SAM" id="MobiDB-lite"/>
    </source>
</evidence>
<proteinExistence type="inferred from homology"/>
<evidence type="ECO:0000256" key="4">
    <source>
        <dbReference type="ARBA" id="ARBA00023136"/>
    </source>
</evidence>
<dbReference type="InterPro" id="IPR049326">
    <property type="entry name" value="Rhodopsin_dom_fungi"/>
</dbReference>
<protein>
    <recommendedName>
        <fullName evidence="8">Rhodopsin domain-containing protein</fullName>
    </recommendedName>
</protein>
<feature type="transmembrane region" description="Helical" evidence="7">
    <location>
        <begin position="245"/>
        <end position="270"/>
    </location>
</feature>
<gene>
    <name evidence="9" type="ORF">EDB81DRAFT_860960</name>
</gene>
<evidence type="ECO:0000256" key="5">
    <source>
        <dbReference type="ARBA" id="ARBA00038359"/>
    </source>
</evidence>
<feature type="transmembrane region" description="Helical" evidence="7">
    <location>
        <begin position="208"/>
        <end position="233"/>
    </location>
</feature>
<evidence type="ECO:0000256" key="7">
    <source>
        <dbReference type="SAM" id="Phobius"/>
    </source>
</evidence>
<dbReference type="OrthoDB" id="5391602at2759"/>
<feature type="transmembrane region" description="Helical" evidence="7">
    <location>
        <begin position="133"/>
        <end position="157"/>
    </location>
</feature>
<dbReference type="PANTHER" id="PTHR33048:SF151">
    <property type="entry name" value="INTEGRAL MEMBRANE PROTEIN"/>
    <property type="match status" value="1"/>
</dbReference>
<evidence type="ECO:0000313" key="10">
    <source>
        <dbReference type="Proteomes" id="UP000738349"/>
    </source>
</evidence>
<feature type="transmembrane region" description="Helical" evidence="7">
    <location>
        <begin position="23"/>
        <end position="42"/>
    </location>
</feature>
<feature type="transmembrane region" description="Helical" evidence="7">
    <location>
        <begin position="54"/>
        <end position="73"/>
    </location>
</feature>
<comment type="similarity">
    <text evidence="5">Belongs to the SAT4 family.</text>
</comment>
<evidence type="ECO:0000256" key="1">
    <source>
        <dbReference type="ARBA" id="ARBA00004141"/>
    </source>
</evidence>
<accession>A0A9P9DT40</accession>
<sequence>MSVMTSLQARDRLDDNRGGELKATTTVLLILATIFVALRFWARSYTAGRYGKDDWMMVVALVVVFALGAINHAEIAHGLGRHVDTLPTGDVITFFKCLLAHECIYITAVLFVKLSVLQMYLRIFGFASRGFKIAAIIIAGANIAWWISIFAVCIFQCNPIRKAWLPWVEGTCINLKASFIGNAIPNILTDVVMLCMPLRQVLKMRLPLAQKLSVCFTFLLGGFVLFASIYRFTTLMQFDTRDTTWTLATACTWCVVEGACGVIGGCLPILRPLMLKVSHQFGNLTSGEAAQSGDKSLPPEVVTIGRAEDMALREERELQGLKKQGGNCKPPTAIITSTSLSKETGPRAPGSKNEFLPSAGTRATVQNDMGITIQQTGLKKENGSVA</sequence>
<dbReference type="GO" id="GO:0016020">
    <property type="term" value="C:membrane"/>
    <property type="evidence" value="ECO:0007669"/>
    <property type="project" value="UniProtKB-SubCell"/>
</dbReference>
<feature type="domain" description="Rhodopsin" evidence="8">
    <location>
        <begin position="38"/>
        <end position="274"/>
    </location>
</feature>
<organism evidence="9 10">
    <name type="scientific">Dactylonectria macrodidyma</name>
    <dbReference type="NCBI Taxonomy" id="307937"/>
    <lineage>
        <taxon>Eukaryota</taxon>
        <taxon>Fungi</taxon>
        <taxon>Dikarya</taxon>
        <taxon>Ascomycota</taxon>
        <taxon>Pezizomycotina</taxon>
        <taxon>Sordariomycetes</taxon>
        <taxon>Hypocreomycetidae</taxon>
        <taxon>Hypocreales</taxon>
        <taxon>Nectriaceae</taxon>
        <taxon>Dactylonectria</taxon>
    </lineage>
</organism>
<dbReference type="AlphaFoldDB" id="A0A9P9DT40"/>
<dbReference type="InterPro" id="IPR052337">
    <property type="entry name" value="SAT4-like"/>
</dbReference>
<comment type="caution">
    <text evidence="9">The sequence shown here is derived from an EMBL/GenBank/DDBJ whole genome shotgun (WGS) entry which is preliminary data.</text>
</comment>
<comment type="subcellular location">
    <subcellularLocation>
        <location evidence="1">Membrane</location>
        <topology evidence="1">Multi-pass membrane protein</topology>
    </subcellularLocation>
</comment>